<dbReference type="EMBL" id="CAJVQA010019234">
    <property type="protein sequence ID" value="CAG8758067.1"/>
    <property type="molecule type" value="Genomic_DNA"/>
</dbReference>
<reference evidence="3" key="1">
    <citation type="submission" date="2021-06" db="EMBL/GenBank/DDBJ databases">
        <authorList>
            <person name="Kallberg Y."/>
            <person name="Tangrot J."/>
            <person name="Rosling A."/>
        </authorList>
    </citation>
    <scope>NUCLEOTIDE SEQUENCE</scope>
    <source>
        <strain evidence="3">FL966</strain>
    </source>
</reference>
<dbReference type="Gene3D" id="1.10.10.60">
    <property type="entry name" value="Homeodomain-like"/>
    <property type="match status" value="2"/>
</dbReference>
<evidence type="ECO:0000259" key="2">
    <source>
        <dbReference type="PROSITE" id="PS51253"/>
    </source>
</evidence>
<proteinExistence type="predicted"/>
<gene>
    <name evidence="3" type="ORF">CPELLU_LOCUS15126</name>
</gene>
<dbReference type="AlphaFoldDB" id="A0A9N9J1S3"/>
<evidence type="ECO:0000313" key="3">
    <source>
        <dbReference type="EMBL" id="CAG8758067.1"/>
    </source>
</evidence>
<evidence type="ECO:0000313" key="4">
    <source>
        <dbReference type="Proteomes" id="UP000789759"/>
    </source>
</evidence>
<dbReference type="PROSITE" id="PS51253">
    <property type="entry name" value="HTH_CENPB"/>
    <property type="match status" value="1"/>
</dbReference>
<protein>
    <submittedName>
        <fullName evidence="3">22385_t:CDS:1</fullName>
    </submittedName>
</protein>
<dbReference type="OrthoDB" id="2402233at2759"/>
<keyword evidence="4" id="KW-1185">Reference proteome</keyword>
<dbReference type="InterPro" id="IPR006600">
    <property type="entry name" value="HTH_CenpB_DNA-bd_dom"/>
</dbReference>
<dbReference type="Pfam" id="PF03221">
    <property type="entry name" value="HTH_Tnp_Tc5"/>
    <property type="match status" value="1"/>
</dbReference>
<evidence type="ECO:0000256" key="1">
    <source>
        <dbReference type="ARBA" id="ARBA00023125"/>
    </source>
</evidence>
<accession>A0A9N9J1S3</accession>
<dbReference type="SUPFAM" id="SSF46689">
    <property type="entry name" value="Homeodomain-like"/>
    <property type="match status" value="2"/>
</dbReference>
<comment type="caution">
    <text evidence="3">The sequence shown here is derived from an EMBL/GenBank/DDBJ whole genome shotgun (WGS) entry which is preliminary data.</text>
</comment>
<keyword evidence="1" id="KW-0238">DNA-binding</keyword>
<sequence>MTTLFSVILSAAQKHDICQAKKINSNIKNIDLASKYQVEKSTITDILKEKELQLKRKKALELWIDNAFNSSQDIDGHILKNKAKFFADHFLIDDFYYSDSWLTSFKKCHRLCQFKKESESASAPPIEQIENDQLAL</sequence>
<dbReference type="Proteomes" id="UP000789759">
    <property type="component" value="Unassembled WGS sequence"/>
</dbReference>
<organism evidence="3 4">
    <name type="scientific">Cetraspora pellucida</name>
    <dbReference type="NCBI Taxonomy" id="1433469"/>
    <lineage>
        <taxon>Eukaryota</taxon>
        <taxon>Fungi</taxon>
        <taxon>Fungi incertae sedis</taxon>
        <taxon>Mucoromycota</taxon>
        <taxon>Glomeromycotina</taxon>
        <taxon>Glomeromycetes</taxon>
        <taxon>Diversisporales</taxon>
        <taxon>Gigasporaceae</taxon>
        <taxon>Cetraspora</taxon>
    </lineage>
</organism>
<feature type="domain" description="HTH CENPB-type" evidence="2">
    <location>
        <begin position="44"/>
        <end position="115"/>
    </location>
</feature>
<name>A0A9N9J1S3_9GLOM</name>
<dbReference type="InterPro" id="IPR009057">
    <property type="entry name" value="Homeodomain-like_sf"/>
</dbReference>
<dbReference type="GO" id="GO:0003677">
    <property type="term" value="F:DNA binding"/>
    <property type="evidence" value="ECO:0007669"/>
    <property type="project" value="UniProtKB-KW"/>
</dbReference>